<accession>A0A3D9L918</accession>
<dbReference type="InterPro" id="IPR005180">
    <property type="entry name" value="DUF302"/>
</dbReference>
<dbReference type="Proteomes" id="UP000256779">
    <property type="component" value="Unassembled WGS sequence"/>
</dbReference>
<dbReference type="Pfam" id="PF03625">
    <property type="entry name" value="DUF302"/>
    <property type="match status" value="1"/>
</dbReference>
<gene>
    <name evidence="2" type="ORF">C7460_102198</name>
</gene>
<dbReference type="AlphaFoldDB" id="A0A3D9L918"/>
<dbReference type="CDD" id="cd14797">
    <property type="entry name" value="DUF302"/>
    <property type="match status" value="1"/>
</dbReference>
<evidence type="ECO:0000259" key="1">
    <source>
        <dbReference type="Pfam" id="PF03625"/>
    </source>
</evidence>
<dbReference type="InterPro" id="IPR035923">
    <property type="entry name" value="TT1751-like_sf"/>
</dbReference>
<reference evidence="2 3" key="1">
    <citation type="submission" date="2018-07" db="EMBL/GenBank/DDBJ databases">
        <title>Genomic Encyclopedia of Type Strains, Phase IV (KMG-IV): sequencing the most valuable type-strain genomes for metagenomic binning, comparative biology and taxonomic classification.</title>
        <authorList>
            <person name="Goeker M."/>
        </authorList>
    </citation>
    <scope>NUCLEOTIDE SEQUENCE [LARGE SCALE GENOMIC DNA]</scope>
    <source>
        <strain evidence="2 3">DSM 4134</strain>
    </source>
</reference>
<keyword evidence="3" id="KW-1185">Reference proteome</keyword>
<proteinExistence type="predicted"/>
<organism evidence="2 3">
    <name type="scientific">Marinoscillum furvescens DSM 4134</name>
    <dbReference type="NCBI Taxonomy" id="1122208"/>
    <lineage>
        <taxon>Bacteria</taxon>
        <taxon>Pseudomonadati</taxon>
        <taxon>Bacteroidota</taxon>
        <taxon>Cytophagia</taxon>
        <taxon>Cytophagales</taxon>
        <taxon>Reichenbachiellaceae</taxon>
        <taxon>Marinoscillum</taxon>
    </lineage>
</organism>
<name>A0A3D9L918_MARFU</name>
<comment type="caution">
    <text evidence="2">The sequence shown here is derived from an EMBL/GenBank/DDBJ whole genome shotgun (WGS) entry which is preliminary data.</text>
</comment>
<dbReference type="OrthoDB" id="9799367at2"/>
<dbReference type="Gene3D" id="3.30.310.70">
    <property type="entry name" value="TT1751-like domain"/>
    <property type="match status" value="1"/>
</dbReference>
<dbReference type="SUPFAM" id="SSF103247">
    <property type="entry name" value="TT1751-like"/>
    <property type="match status" value="1"/>
</dbReference>
<dbReference type="RefSeq" id="WP_115866705.1">
    <property type="nucleotide sequence ID" value="NZ_QREG01000002.1"/>
</dbReference>
<evidence type="ECO:0000313" key="3">
    <source>
        <dbReference type="Proteomes" id="UP000256779"/>
    </source>
</evidence>
<dbReference type="EMBL" id="QREG01000002">
    <property type="protein sequence ID" value="REE02174.1"/>
    <property type="molecule type" value="Genomic_DNA"/>
</dbReference>
<evidence type="ECO:0000313" key="2">
    <source>
        <dbReference type="EMBL" id="REE02174.1"/>
    </source>
</evidence>
<sequence>MSFTSLIKATIVVVCLFGSRIGQAQNLSVYRSEADVDETVNRLVAVIEQDADLIFFETVHHDDIARERGLKLAPTRSILFEDPTLTTQLINCQQTAALDLPLEILVWEEHGDVYIGFVDPKFMKRRFMITSCDDTIQALSRLMVKVTMDAIRKL</sequence>
<feature type="domain" description="DUF302" evidence="1">
    <location>
        <begin position="60"/>
        <end position="120"/>
    </location>
</feature>
<protein>
    <submittedName>
        <fullName evidence="2">Uncharacterized protein (DUF302 family)</fullName>
    </submittedName>
</protein>